<keyword evidence="3" id="KW-0813">Transport</keyword>
<dbReference type="SUPFAM" id="SSF118215">
    <property type="entry name" value="Proton glutamate symport protein"/>
    <property type="match status" value="1"/>
</dbReference>
<dbReference type="PANTHER" id="PTHR42865:SF5">
    <property type="entry name" value="L-CYSTINE TRANSPORTER TCYP"/>
    <property type="match status" value="1"/>
</dbReference>
<comment type="subcellular location">
    <subcellularLocation>
        <location evidence="1">Membrane</location>
        <topology evidence="1">Multi-pass membrane protein</topology>
    </subcellularLocation>
</comment>
<evidence type="ECO:0000256" key="6">
    <source>
        <dbReference type="ARBA" id="ARBA00023136"/>
    </source>
</evidence>
<dbReference type="GO" id="GO:0005886">
    <property type="term" value="C:plasma membrane"/>
    <property type="evidence" value="ECO:0007669"/>
    <property type="project" value="TreeGrafter"/>
</dbReference>
<dbReference type="InterPro" id="IPR001991">
    <property type="entry name" value="Na-dicarboxylate_symporter"/>
</dbReference>
<proteinExistence type="inferred from homology"/>
<accession>A0A1B9NXL0</accession>
<keyword evidence="6 7" id="KW-0472">Membrane</keyword>
<dbReference type="PANTHER" id="PTHR42865">
    <property type="entry name" value="PROTON/GLUTAMATE-ASPARTATE SYMPORTER"/>
    <property type="match status" value="1"/>
</dbReference>
<dbReference type="InterPro" id="IPR036458">
    <property type="entry name" value="Na:dicarbo_symporter_sf"/>
</dbReference>
<dbReference type="OrthoDB" id="7778689at2"/>
<feature type="transmembrane region" description="Helical" evidence="7">
    <location>
        <begin position="29"/>
        <end position="51"/>
    </location>
</feature>
<evidence type="ECO:0000256" key="7">
    <source>
        <dbReference type="SAM" id="Phobius"/>
    </source>
</evidence>
<evidence type="ECO:0000256" key="3">
    <source>
        <dbReference type="ARBA" id="ARBA00022448"/>
    </source>
</evidence>
<dbReference type="PRINTS" id="PR00173">
    <property type="entry name" value="EDTRNSPORT"/>
</dbReference>
<feature type="transmembrane region" description="Helical" evidence="7">
    <location>
        <begin position="6"/>
        <end position="22"/>
    </location>
</feature>
<evidence type="ECO:0000256" key="2">
    <source>
        <dbReference type="ARBA" id="ARBA00006148"/>
    </source>
</evidence>
<feature type="transmembrane region" description="Helical" evidence="7">
    <location>
        <begin position="71"/>
        <end position="96"/>
    </location>
</feature>
<dbReference type="Proteomes" id="UP000093523">
    <property type="component" value="Unassembled WGS sequence"/>
</dbReference>
<sequence length="470" mass="49955">MSLTLIGLFIAFLGFYFLLSQLKKNKKSFNYRVLTALIGGLVFGSLIQLTLGNHSVVAGEFSKLISIFGSGYIKLLQMIVIPLVFVAMTASIMNVEGNGSLSKIAPKIIGVLIVTVAISAIVGIASIYVFNIDANSLVSVVGSNSAIEARNNNLVSTQELMTNNGLSELFLSIIPSNIFEMLTGAEKTSTLSTVLFGMFLGFSVLQVKKRKPEKVQGFIDFINSAKEVVLSMVREILKLTPYGVFALMTTFMMTNDLFALAEMGRFLLASYSAIIVMFGIHLVLVSLFGLSPKTFAKKTWPVLVFGFGSRSSMAAIPLNVETQTQRLGVDEETANMSATFGTSIGQNGCAGIYPAMLAIMAAQVMGIPVDFNFILQLVAVIAIASFGIAGVGGGATFAAVAVLTIMGLDITIVAILVSIEALIDMARTALNISGSMLSGVITAKRNGSLNTTQYNAQSTTPIQKESEVSA</sequence>
<organism evidence="8 9">
    <name type="scientific">Aliivibrio logei</name>
    <name type="common">Vibrio logei</name>
    <dbReference type="NCBI Taxonomy" id="688"/>
    <lineage>
        <taxon>Bacteria</taxon>
        <taxon>Pseudomonadati</taxon>
        <taxon>Pseudomonadota</taxon>
        <taxon>Gammaproteobacteria</taxon>
        <taxon>Vibrionales</taxon>
        <taxon>Vibrionaceae</taxon>
        <taxon>Aliivibrio</taxon>
    </lineage>
</organism>
<reference evidence="8 9" key="1">
    <citation type="submission" date="2016-06" db="EMBL/GenBank/DDBJ databases">
        <authorList>
            <person name="Kjaerup R.B."/>
            <person name="Dalgaard T.S."/>
            <person name="Juul-Madsen H.R."/>
        </authorList>
    </citation>
    <scope>NUCLEOTIDE SEQUENCE [LARGE SCALE GENOMIC DNA]</scope>
    <source>
        <strain evidence="8 9">1S159</strain>
    </source>
</reference>
<feature type="transmembrane region" description="Helical" evidence="7">
    <location>
        <begin position="373"/>
        <end position="391"/>
    </location>
</feature>
<dbReference type="GO" id="GO:0015184">
    <property type="term" value="F:L-cystine transmembrane transporter activity"/>
    <property type="evidence" value="ECO:0007669"/>
    <property type="project" value="TreeGrafter"/>
</dbReference>
<dbReference type="Pfam" id="PF00375">
    <property type="entry name" value="SDF"/>
    <property type="match status" value="1"/>
</dbReference>
<comment type="caution">
    <text evidence="8">The sequence shown here is derived from an EMBL/GenBank/DDBJ whole genome shotgun (WGS) entry which is preliminary data.</text>
</comment>
<protein>
    <submittedName>
        <fullName evidence="8">Sodium:dicarboxylate symporter</fullName>
    </submittedName>
</protein>
<name>A0A1B9NXL0_ALILO</name>
<evidence type="ECO:0000256" key="1">
    <source>
        <dbReference type="ARBA" id="ARBA00004141"/>
    </source>
</evidence>
<dbReference type="RefSeq" id="WP_065611557.1">
    <property type="nucleotide sequence ID" value="NZ_CAWMPN010000012.1"/>
</dbReference>
<dbReference type="STRING" id="688.A6E04_14815"/>
<keyword evidence="5 7" id="KW-1133">Transmembrane helix</keyword>
<feature type="transmembrane region" description="Helical" evidence="7">
    <location>
        <begin position="189"/>
        <end position="207"/>
    </location>
</feature>
<evidence type="ECO:0000256" key="5">
    <source>
        <dbReference type="ARBA" id="ARBA00022989"/>
    </source>
</evidence>
<evidence type="ECO:0000256" key="4">
    <source>
        <dbReference type="ARBA" id="ARBA00022692"/>
    </source>
</evidence>
<dbReference type="EMBL" id="MAJU01000012">
    <property type="protein sequence ID" value="OCH20463.1"/>
    <property type="molecule type" value="Genomic_DNA"/>
</dbReference>
<comment type="similarity">
    <text evidence="2">Belongs to the dicarboxylate/amino acid:cation symporter (DAACS) (TC 2.A.23) family.</text>
</comment>
<feature type="transmembrane region" description="Helical" evidence="7">
    <location>
        <begin position="397"/>
        <end position="423"/>
    </location>
</feature>
<feature type="transmembrane region" description="Helical" evidence="7">
    <location>
        <begin position="108"/>
        <end position="130"/>
    </location>
</feature>
<feature type="transmembrane region" description="Helical" evidence="7">
    <location>
        <begin position="239"/>
        <end position="260"/>
    </location>
</feature>
<dbReference type="GO" id="GO:0015293">
    <property type="term" value="F:symporter activity"/>
    <property type="evidence" value="ECO:0007669"/>
    <property type="project" value="InterPro"/>
</dbReference>
<evidence type="ECO:0000313" key="9">
    <source>
        <dbReference type="Proteomes" id="UP000093523"/>
    </source>
</evidence>
<dbReference type="Gene3D" id="1.10.3860.10">
    <property type="entry name" value="Sodium:dicarboxylate symporter"/>
    <property type="match status" value="1"/>
</dbReference>
<gene>
    <name evidence="8" type="ORF">A6E04_14815</name>
</gene>
<evidence type="ECO:0000313" key="8">
    <source>
        <dbReference type="EMBL" id="OCH20463.1"/>
    </source>
</evidence>
<keyword evidence="4 7" id="KW-0812">Transmembrane</keyword>
<dbReference type="AlphaFoldDB" id="A0A1B9NXL0"/>
<feature type="transmembrane region" description="Helical" evidence="7">
    <location>
        <begin position="266"/>
        <end position="290"/>
    </location>
</feature>